<feature type="region of interest" description="Disordered" evidence="1">
    <location>
        <begin position="23"/>
        <end position="83"/>
    </location>
</feature>
<proteinExistence type="predicted"/>
<name>A0A8K0D708_IGNLU</name>
<dbReference type="Proteomes" id="UP000801492">
    <property type="component" value="Unassembled WGS sequence"/>
</dbReference>
<feature type="compositionally biased region" description="Polar residues" evidence="1">
    <location>
        <begin position="24"/>
        <end position="34"/>
    </location>
</feature>
<evidence type="ECO:0000256" key="1">
    <source>
        <dbReference type="SAM" id="MobiDB-lite"/>
    </source>
</evidence>
<evidence type="ECO:0000313" key="2">
    <source>
        <dbReference type="EMBL" id="KAF2900695.1"/>
    </source>
</evidence>
<protein>
    <submittedName>
        <fullName evidence="2">Uncharacterized protein</fullName>
    </submittedName>
</protein>
<comment type="caution">
    <text evidence="2">The sequence shown here is derived from an EMBL/GenBank/DDBJ whole genome shotgun (WGS) entry which is preliminary data.</text>
</comment>
<sequence length="154" mass="16716">MFCWWQDCPPTLEGPCRDRLPFSPCSNGPRSSASPKDIKTFPPTEKTSSDNTMETLITETTSSETTEPSSLETTETEQSEISTYNTQSVPKVCIVMGKEYQIGASLPHDTGNCVECVCGPGAQVTCSPHQCAPPGDDINDYRPPGPRPPLPDTF</sequence>
<feature type="compositionally biased region" description="Low complexity" evidence="1">
    <location>
        <begin position="52"/>
        <end position="73"/>
    </location>
</feature>
<organism evidence="2 3">
    <name type="scientific">Ignelater luminosus</name>
    <name type="common">Cucubano</name>
    <name type="synonym">Pyrophorus luminosus</name>
    <dbReference type="NCBI Taxonomy" id="2038154"/>
    <lineage>
        <taxon>Eukaryota</taxon>
        <taxon>Metazoa</taxon>
        <taxon>Ecdysozoa</taxon>
        <taxon>Arthropoda</taxon>
        <taxon>Hexapoda</taxon>
        <taxon>Insecta</taxon>
        <taxon>Pterygota</taxon>
        <taxon>Neoptera</taxon>
        <taxon>Endopterygota</taxon>
        <taxon>Coleoptera</taxon>
        <taxon>Polyphaga</taxon>
        <taxon>Elateriformia</taxon>
        <taxon>Elateroidea</taxon>
        <taxon>Elateridae</taxon>
        <taxon>Agrypninae</taxon>
        <taxon>Pyrophorini</taxon>
        <taxon>Ignelater</taxon>
    </lineage>
</organism>
<keyword evidence="3" id="KW-1185">Reference proteome</keyword>
<dbReference type="AlphaFoldDB" id="A0A8K0D708"/>
<dbReference type="SUPFAM" id="SSF57603">
    <property type="entry name" value="FnI-like domain"/>
    <property type="match status" value="1"/>
</dbReference>
<reference evidence="2" key="1">
    <citation type="submission" date="2019-08" db="EMBL/GenBank/DDBJ databases">
        <title>The genome of the North American firefly Photinus pyralis.</title>
        <authorList>
            <consortium name="Photinus pyralis genome working group"/>
            <person name="Fallon T.R."/>
            <person name="Sander Lower S.E."/>
            <person name="Weng J.-K."/>
        </authorList>
    </citation>
    <scope>NUCLEOTIDE SEQUENCE</scope>
    <source>
        <strain evidence="2">TRF0915ILg1</strain>
        <tissue evidence="2">Whole body</tissue>
    </source>
</reference>
<dbReference type="OrthoDB" id="8045763at2759"/>
<evidence type="ECO:0000313" key="3">
    <source>
        <dbReference type="Proteomes" id="UP000801492"/>
    </source>
</evidence>
<feature type="region of interest" description="Disordered" evidence="1">
    <location>
        <begin position="130"/>
        <end position="154"/>
    </location>
</feature>
<gene>
    <name evidence="2" type="ORF">ILUMI_05490</name>
</gene>
<dbReference type="EMBL" id="VTPC01002047">
    <property type="protein sequence ID" value="KAF2900695.1"/>
    <property type="molecule type" value="Genomic_DNA"/>
</dbReference>
<feature type="compositionally biased region" description="Pro residues" evidence="1">
    <location>
        <begin position="143"/>
        <end position="154"/>
    </location>
</feature>
<accession>A0A8K0D708</accession>